<gene>
    <name evidence="1" type="ORF">ARTSIC4J27_3641</name>
</gene>
<dbReference type="AlphaFoldDB" id="A0A024H6L9"/>
<accession>A0A024H6L9</accession>
<reference evidence="2" key="1">
    <citation type="journal article" date="2014" name="Genome Announc.">
        <title>Genome Sequence of Arthrobacter siccitolerans 4J27, a Xeroprotectant-Producing Desiccation-Tolerant Microorganism.</title>
        <authorList>
            <person name="Manzanera M."/>
            <person name="Santa-Cruz-Calvo L."/>
            <person name="Vilchez J.I."/>
            <person name="Garcia-Fontana C."/>
            <person name="Silva-Castro G.A."/>
            <person name="Calvo C."/>
            <person name="Gonzalez-Lopez J."/>
        </authorList>
    </citation>
    <scope>NUCLEOTIDE SEQUENCE [LARGE SCALE GENOMIC DNA]</scope>
    <source>
        <strain evidence="2">4J27</strain>
    </source>
</reference>
<proteinExistence type="predicted"/>
<dbReference type="EMBL" id="CAQI01000053">
    <property type="protein sequence ID" value="CCQ47648.1"/>
    <property type="molecule type" value="Genomic_DNA"/>
</dbReference>
<protein>
    <submittedName>
        <fullName evidence="1">Uncharacterized protein</fullName>
    </submittedName>
</protein>
<organism evidence="1 2">
    <name type="scientific">Pseudarthrobacter siccitolerans</name>
    <dbReference type="NCBI Taxonomy" id="861266"/>
    <lineage>
        <taxon>Bacteria</taxon>
        <taxon>Bacillati</taxon>
        <taxon>Actinomycetota</taxon>
        <taxon>Actinomycetes</taxon>
        <taxon>Micrococcales</taxon>
        <taxon>Micrococcaceae</taxon>
        <taxon>Pseudarthrobacter</taxon>
    </lineage>
</organism>
<sequence length="50" mass="5549">MECLFPGSLYPSVTTVQVRHALLRQQVLSGPKMKEPAWNVMGDKFQTGAT</sequence>
<evidence type="ECO:0000313" key="1">
    <source>
        <dbReference type="EMBL" id="CCQ47648.1"/>
    </source>
</evidence>
<dbReference type="STRING" id="861266.ARTSIC4J27_3641"/>
<dbReference type="Proteomes" id="UP000035722">
    <property type="component" value="Unassembled WGS sequence"/>
</dbReference>
<evidence type="ECO:0000313" key="2">
    <source>
        <dbReference type="Proteomes" id="UP000035722"/>
    </source>
</evidence>
<keyword evidence="2" id="KW-1185">Reference proteome</keyword>
<comment type="caution">
    <text evidence="1">The sequence shown here is derived from an EMBL/GenBank/DDBJ whole genome shotgun (WGS) entry which is preliminary data.</text>
</comment>
<name>A0A024H6L9_9MICC</name>